<feature type="compositionally biased region" description="Low complexity" evidence="1">
    <location>
        <begin position="80"/>
        <end position="90"/>
    </location>
</feature>
<feature type="region of interest" description="Disordered" evidence="1">
    <location>
        <begin position="50"/>
        <end position="120"/>
    </location>
</feature>
<gene>
    <name evidence="4" type="ORF">GCM10008025_11240</name>
</gene>
<feature type="transmembrane region" description="Helical" evidence="2">
    <location>
        <begin position="21"/>
        <end position="43"/>
    </location>
</feature>
<evidence type="ECO:0000256" key="2">
    <source>
        <dbReference type="SAM" id="Phobius"/>
    </source>
</evidence>
<protein>
    <recommendedName>
        <fullName evidence="3">DUF1510 domain-containing protein</fullName>
    </recommendedName>
</protein>
<organism evidence="4 5">
    <name type="scientific">Ornithinibacillus halotolerans</name>
    <dbReference type="NCBI Taxonomy" id="1274357"/>
    <lineage>
        <taxon>Bacteria</taxon>
        <taxon>Bacillati</taxon>
        <taxon>Bacillota</taxon>
        <taxon>Bacilli</taxon>
        <taxon>Bacillales</taxon>
        <taxon>Bacillaceae</taxon>
        <taxon>Ornithinibacillus</taxon>
    </lineage>
</organism>
<sequence>MSNFNRYSRVNKFEKRRKNTKLISILMVAATILVLLLIGLWLFGPDDQADDSTNNSSQVDNANNSENTSEDNGEDPASTNDESSQSNDGENSSENEDNQSSENVDEQNEEDTPVNSEDENVISTINDNWEPVGTEQEGPHSINFTEDSQDRIEMEKAVLHATGLAEDDMIPWWLERGGDQQVIATVSNRAETAIYRVYLSWIDNQGWQPTLVEILEENDQKWRFE</sequence>
<evidence type="ECO:0000256" key="1">
    <source>
        <dbReference type="SAM" id="MobiDB-lite"/>
    </source>
</evidence>
<dbReference type="Proteomes" id="UP000613512">
    <property type="component" value="Unassembled WGS sequence"/>
</dbReference>
<dbReference type="RefSeq" id="WP_188383713.1">
    <property type="nucleotide sequence ID" value="NZ_BMEY01000004.1"/>
</dbReference>
<reference evidence="4" key="1">
    <citation type="journal article" date="2014" name="Int. J. Syst. Evol. Microbiol.">
        <title>Complete genome sequence of Corynebacterium casei LMG S-19264T (=DSM 44701T), isolated from a smear-ripened cheese.</title>
        <authorList>
            <consortium name="US DOE Joint Genome Institute (JGI-PGF)"/>
            <person name="Walter F."/>
            <person name="Albersmeier A."/>
            <person name="Kalinowski J."/>
            <person name="Ruckert C."/>
        </authorList>
    </citation>
    <scope>NUCLEOTIDE SEQUENCE</scope>
    <source>
        <strain evidence="4">CGMCC 1.12408</strain>
    </source>
</reference>
<dbReference type="InterPro" id="IPR009988">
    <property type="entry name" value="DUF1510"/>
</dbReference>
<evidence type="ECO:0000313" key="5">
    <source>
        <dbReference type="Proteomes" id="UP000613512"/>
    </source>
</evidence>
<dbReference type="AlphaFoldDB" id="A0A916W5T6"/>
<evidence type="ECO:0000313" key="4">
    <source>
        <dbReference type="EMBL" id="GGA69032.1"/>
    </source>
</evidence>
<feature type="domain" description="DUF1510" evidence="3">
    <location>
        <begin position="125"/>
        <end position="214"/>
    </location>
</feature>
<proteinExistence type="predicted"/>
<comment type="caution">
    <text evidence="4">The sequence shown here is derived from an EMBL/GenBank/DDBJ whole genome shotgun (WGS) entry which is preliminary data.</text>
</comment>
<name>A0A916W5T6_9BACI</name>
<dbReference type="Pfam" id="PF07423">
    <property type="entry name" value="DUF1510"/>
    <property type="match status" value="1"/>
</dbReference>
<evidence type="ECO:0000259" key="3">
    <source>
        <dbReference type="Pfam" id="PF07423"/>
    </source>
</evidence>
<keyword evidence="2" id="KW-0812">Transmembrane</keyword>
<feature type="compositionally biased region" description="Acidic residues" evidence="1">
    <location>
        <begin position="91"/>
        <end position="120"/>
    </location>
</feature>
<accession>A0A916W5T6</accession>
<reference evidence="4" key="2">
    <citation type="submission" date="2020-09" db="EMBL/GenBank/DDBJ databases">
        <authorList>
            <person name="Sun Q."/>
            <person name="Zhou Y."/>
        </authorList>
    </citation>
    <scope>NUCLEOTIDE SEQUENCE</scope>
    <source>
        <strain evidence="4">CGMCC 1.12408</strain>
    </source>
</reference>
<feature type="compositionally biased region" description="Polar residues" evidence="1">
    <location>
        <begin position="51"/>
        <end position="67"/>
    </location>
</feature>
<keyword evidence="5" id="KW-1185">Reference proteome</keyword>
<keyword evidence="2" id="KW-0472">Membrane</keyword>
<keyword evidence="2" id="KW-1133">Transmembrane helix</keyword>
<dbReference type="EMBL" id="BMEY01000004">
    <property type="protein sequence ID" value="GGA69032.1"/>
    <property type="molecule type" value="Genomic_DNA"/>
</dbReference>